<proteinExistence type="inferred from homology"/>
<dbReference type="PANTHER" id="PTHR21021">
    <property type="entry name" value="GAF/PUTATIVE CYTOSKELETAL PROTEIN"/>
    <property type="match status" value="1"/>
</dbReference>
<protein>
    <submittedName>
        <fullName evidence="3">Free methionine-R-sulfoxide reductase</fullName>
        <ecNumber evidence="3">1.8.4.14</ecNumber>
    </submittedName>
</protein>
<reference evidence="3 4" key="1">
    <citation type="submission" date="2019-01" db="EMBL/GenBank/DDBJ databases">
        <authorList>
            <consortium name="Pathogen Informatics"/>
        </authorList>
    </citation>
    <scope>NUCLEOTIDE SEQUENCE [LARGE SCALE GENOMIC DNA]</scope>
    <source>
        <strain evidence="3 4">NCTC10138</strain>
    </source>
</reference>
<dbReference type="Proteomes" id="UP000289841">
    <property type="component" value="Chromosome"/>
</dbReference>
<dbReference type="Gene3D" id="3.30.450.40">
    <property type="match status" value="1"/>
</dbReference>
<dbReference type="EMBL" id="LR215048">
    <property type="protein sequence ID" value="VEU79864.1"/>
    <property type="molecule type" value="Genomic_DNA"/>
</dbReference>
<dbReference type="KEGG" id="aaxa:NCTC10138_00217"/>
<dbReference type="InterPro" id="IPR029016">
    <property type="entry name" value="GAF-like_dom_sf"/>
</dbReference>
<feature type="domain" description="GAF" evidence="2">
    <location>
        <begin position="45"/>
        <end position="138"/>
    </location>
</feature>
<accession>A0A449BBN2</accession>
<dbReference type="RefSeq" id="WP_026390875.1">
    <property type="nucleotide sequence ID" value="NZ_LR215048.1"/>
</dbReference>
<dbReference type="GO" id="GO:0033745">
    <property type="term" value="F:L-methionine-(R)-S-oxide reductase activity"/>
    <property type="evidence" value="ECO:0007669"/>
    <property type="project" value="UniProtKB-EC"/>
</dbReference>
<evidence type="ECO:0000313" key="4">
    <source>
        <dbReference type="Proteomes" id="UP000289841"/>
    </source>
</evidence>
<evidence type="ECO:0000313" key="3">
    <source>
        <dbReference type="EMBL" id="VEU79864.1"/>
    </source>
</evidence>
<name>A0A449BBN2_HAPAX</name>
<dbReference type="InterPro" id="IPR051330">
    <property type="entry name" value="Phosphatase_reg/MetRdx"/>
</dbReference>
<evidence type="ECO:0000259" key="2">
    <source>
        <dbReference type="Pfam" id="PF01590"/>
    </source>
</evidence>
<keyword evidence="4" id="KW-1185">Reference proteome</keyword>
<sequence>MNYDSLLASAKALIDNEKHEISLLSNISAFIYQYIPNLNWSGFYLNKNEVLILGPFQGKIACSIIEKGKGVCGTSFLTKKSVVVPNVHLYDNHIACDSASNSEVVIPIIINNTVYGVLDIDSPLINRFDGELVIFLEKIVIYLTEKLTFWH</sequence>
<dbReference type="FunFam" id="3.30.450.40:FF:000008">
    <property type="entry name" value="GAF domain-containing proteins"/>
    <property type="match status" value="1"/>
</dbReference>
<gene>
    <name evidence="3" type="primary">msrC</name>
    <name evidence="3" type="ORF">NCTC10138_00217</name>
</gene>
<dbReference type="GO" id="GO:0005829">
    <property type="term" value="C:cytosol"/>
    <property type="evidence" value="ECO:0007669"/>
    <property type="project" value="TreeGrafter"/>
</dbReference>
<keyword evidence="3" id="KW-0560">Oxidoreductase</keyword>
<dbReference type="SUPFAM" id="SSF55781">
    <property type="entry name" value="GAF domain-like"/>
    <property type="match status" value="1"/>
</dbReference>
<dbReference type="InterPro" id="IPR003018">
    <property type="entry name" value="GAF"/>
</dbReference>
<dbReference type="Pfam" id="PF01590">
    <property type="entry name" value="GAF"/>
    <property type="match status" value="1"/>
</dbReference>
<dbReference type="EC" id="1.8.4.14" evidence="3"/>
<dbReference type="PANTHER" id="PTHR21021:SF15">
    <property type="entry name" value="FREE METHIONINE-R-SULFOXIDE REDUCTASE"/>
    <property type="match status" value="1"/>
</dbReference>
<dbReference type="AlphaFoldDB" id="A0A449BBN2"/>
<dbReference type="STRING" id="1278311.GCA_000428705_01438"/>
<organism evidence="3 4">
    <name type="scientific">Haploplasma axanthum</name>
    <name type="common">Acholeplasma axanthum</name>
    <dbReference type="NCBI Taxonomy" id="29552"/>
    <lineage>
        <taxon>Bacteria</taxon>
        <taxon>Bacillati</taxon>
        <taxon>Mycoplasmatota</taxon>
        <taxon>Mollicutes</taxon>
        <taxon>Acholeplasmatales</taxon>
        <taxon>Acholeplasmataceae</taxon>
        <taxon>Haploplasma</taxon>
    </lineage>
</organism>
<evidence type="ECO:0000256" key="1">
    <source>
        <dbReference type="ARBA" id="ARBA00038454"/>
    </source>
</evidence>
<comment type="similarity">
    <text evidence="1">Belongs to the free Met sulfoxide reductase family.</text>
</comment>
<dbReference type="OrthoDB" id="9796252at2"/>